<dbReference type="AlphaFoldDB" id="A0A0C2IF00"/>
<dbReference type="OrthoDB" id="1902587at2759"/>
<reference evidence="9 10" key="1">
    <citation type="journal article" date="2014" name="BMC Genomics">
        <title>Comparative genomics of the major fungal agents of human and animal Sporotrichosis: Sporothrix schenckii and Sporothrix brasiliensis.</title>
        <authorList>
            <person name="Teixeira M.M."/>
            <person name="de Almeida L.G."/>
            <person name="Kubitschek-Barreira P."/>
            <person name="Alves F.L."/>
            <person name="Kioshima E.S."/>
            <person name="Abadio A.K."/>
            <person name="Fernandes L."/>
            <person name="Derengowski L.S."/>
            <person name="Ferreira K.S."/>
            <person name="Souza R.C."/>
            <person name="Ruiz J.C."/>
            <person name="de Andrade N.C."/>
            <person name="Paes H.C."/>
            <person name="Nicola A.M."/>
            <person name="Albuquerque P."/>
            <person name="Gerber A.L."/>
            <person name="Martins V.P."/>
            <person name="Peconick L.D."/>
            <person name="Neto A.V."/>
            <person name="Chaucanez C.B."/>
            <person name="Silva P.A."/>
            <person name="Cunha O.L."/>
            <person name="de Oliveira F.F."/>
            <person name="dos Santos T.C."/>
            <person name="Barros A.L."/>
            <person name="Soares M.A."/>
            <person name="de Oliveira L.M."/>
            <person name="Marini M.M."/>
            <person name="Villalobos-Duno H."/>
            <person name="Cunha M.M."/>
            <person name="de Hoog S."/>
            <person name="da Silveira J.F."/>
            <person name="Henrissat B."/>
            <person name="Nino-Vega G.A."/>
            <person name="Cisalpino P.S."/>
            <person name="Mora-Montes H.M."/>
            <person name="Almeida S.R."/>
            <person name="Stajich J.E."/>
            <person name="Lopes-Bezerra L.M."/>
            <person name="Vasconcelos A.T."/>
            <person name="Felipe M.S."/>
        </authorList>
    </citation>
    <scope>NUCLEOTIDE SEQUENCE [LARGE SCALE GENOMIC DNA]</scope>
    <source>
        <strain evidence="9 10">5110</strain>
    </source>
</reference>
<keyword evidence="10" id="KW-1185">Reference proteome</keyword>
<dbReference type="PANTHER" id="PTHR45779:SF7">
    <property type="entry name" value="PEPTIDYLPROLYL ISOMERASE"/>
    <property type="match status" value="1"/>
</dbReference>
<dbReference type="GO" id="GO:0005783">
    <property type="term" value="C:endoplasmic reticulum"/>
    <property type="evidence" value="ECO:0007669"/>
    <property type="project" value="TreeGrafter"/>
</dbReference>
<dbReference type="Gene3D" id="3.10.50.40">
    <property type="match status" value="1"/>
</dbReference>
<feature type="domain" description="PPIase FKBP-type" evidence="8">
    <location>
        <begin position="44"/>
        <end position="130"/>
    </location>
</feature>
<dbReference type="Proteomes" id="UP000031575">
    <property type="component" value="Unassembled WGS sequence"/>
</dbReference>
<evidence type="ECO:0000256" key="3">
    <source>
        <dbReference type="ARBA" id="ARBA00013194"/>
    </source>
</evidence>
<dbReference type="EMBL" id="AWTV01000010">
    <property type="protein sequence ID" value="KIH87796.1"/>
    <property type="molecule type" value="Genomic_DNA"/>
</dbReference>
<dbReference type="InterPro" id="IPR001179">
    <property type="entry name" value="PPIase_FKBP_dom"/>
</dbReference>
<evidence type="ECO:0000313" key="9">
    <source>
        <dbReference type="EMBL" id="KIH87796.1"/>
    </source>
</evidence>
<dbReference type="VEuPathDB" id="FungiDB:SPBR_05331"/>
<keyword evidence="4 6" id="KW-0697">Rotamase</keyword>
<sequence>MKLASLFVALSSASTVWTATAPGGEDIIVDITHKVACDRKTRINDVISMTYSLSLLDGTKIESTAPGETFTFTLGVGEVIAGWDIGLQDMCVGEKRKLTIPPAFGYGPDAVGPIPGNSTLVFDTELITIKGVPKPT</sequence>
<name>A0A0C2IF00_9PEZI</name>
<dbReference type="RefSeq" id="XP_040615806.1">
    <property type="nucleotide sequence ID" value="XM_040763608.1"/>
</dbReference>
<feature type="chain" id="PRO_5002166931" description="peptidylprolyl isomerase" evidence="7">
    <location>
        <begin position="19"/>
        <end position="136"/>
    </location>
</feature>
<dbReference type="InterPro" id="IPR046357">
    <property type="entry name" value="PPIase_dom_sf"/>
</dbReference>
<protein>
    <recommendedName>
        <fullName evidence="3 6">peptidylprolyl isomerase</fullName>
        <ecNumber evidence="3 6">5.2.1.8</ecNumber>
    </recommendedName>
</protein>
<dbReference type="InterPro" id="IPR044609">
    <property type="entry name" value="FKBP2/11"/>
</dbReference>
<comment type="catalytic activity">
    <reaction evidence="1 6">
        <text>[protein]-peptidylproline (omega=180) = [protein]-peptidylproline (omega=0)</text>
        <dbReference type="Rhea" id="RHEA:16237"/>
        <dbReference type="Rhea" id="RHEA-COMP:10747"/>
        <dbReference type="Rhea" id="RHEA-COMP:10748"/>
        <dbReference type="ChEBI" id="CHEBI:83833"/>
        <dbReference type="ChEBI" id="CHEBI:83834"/>
        <dbReference type="EC" id="5.2.1.8"/>
    </reaction>
</comment>
<dbReference type="PANTHER" id="PTHR45779">
    <property type="entry name" value="PEPTIDYLPROLYL ISOMERASE"/>
    <property type="match status" value="1"/>
</dbReference>
<comment type="function">
    <text evidence="2">PPIases accelerate the folding of proteins. It catalyzes the cis-trans isomerization of proline imidic peptide bonds in oligopeptides.</text>
</comment>
<evidence type="ECO:0000256" key="7">
    <source>
        <dbReference type="SAM" id="SignalP"/>
    </source>
</evidence>
<evidence type="ECO:0000256" key="6">
    <source>
        <dbReference type="PROSITE-ProRule" id="PRU00277"/>
    </source>
</evidence>
<evidence type="ECO:0000256" key="4">
    <source>
        <dbReference type="ARBA" id="ARBA00023110"/>
    </source>
</evidence>
<dbReference type="Pfam" id="PF00254">
    <property type="entry name" value="FKBP_C"/>
    <property type="match status" value="1"/>
</dbReference>
<proteinExistence type="predicted"/>
<dbReference type="PROSITE" id="PS50059">
    <property type="entry name" value="FKBP_PPIASE"/>
    <property type="match status" value="1"/>
</dbReference>
<evidence type="ECO:0000256" key="1">
    <source>
        <dbReference type="ARBA" id="ARBA00000971"/>
    </source>
</evidence>
<gene>
    <name evidence="9" type="ORF">SPBR_05331</name>
</gene>
<evidence type="ECO:0000313" key="10">
    <source>
        <dbReference type="Proteomes" id="UP000031575"/>
    </source>
</evidence>
<keyword evidence="5 6" id="KW-0413">Isomerase</keyword>
<comment type="caution">
    <text evidence="9">The sequence shown here is derived from an EMBL/GenBank/DDBJ whole genome shotgun (WGS) entry which is preliminary data.</text>
</comment>
<dbReference type="HOGENOM" id="CLU_013615_8_1_1"/>
<dbReference type="GO" id="GO:0003755">
    <property type="term" value="F:peptidyl-prolyl cis-trans isomerase activity"/>
    <property type="evidence" value="ECO:0007669"/>
    <property type="project" value="UniProtKB-KW"/>
</dbReference>
<evidence type="ECO:0000256" key="5">
    <source>
        <dbReference type="ARBA" id="ARBA00023235"/>
    </source>
</evidence>
<keyword evidence="7" id="KW-0732">Signal</keyword>
<evidence type="ECO:0000256" key="2">
    <source>
        <dbReference type="ARBA" id="ARBA00002388"/>
    </source>
</evidence>
<dbReference type="GeneID" id="63678529"/>
<feature type="signal peptide" evidence="7">
    <location>
        <begin position="1"/>
        <end position="18"/>
    </location>
</feature>
<evidence type="ECO:0000259" key="8">
    <source>
        <dbReference type="PROSITE" id="PS50059"/>
    </source>
</evidence>
<dbReference type="SUPFAM" id="SSF54534">
    <property type="entry name" value="FKBP-like"/>
    <property type="match status" value="1"/>
</dbReference>
<dbReference type="FunFam" id="3.10.50.40:FF:000006">
    <property type="entry name" value="Peptidyl-prolyl cis-trans isomerase"/>
    <property type="match status" value="1"/>
</dbReference>
<organism evidence="9 10">
    <name type="scientific">Sporothrix brasiliensis 5110</name>
    <dbReference type="NCBI Taxonomy" id="1398154"/>
    <lineage>
        <taxon>Eukaryota</taxon>
        <taxon>Fungi</taxon>
        <taxon>Dikarya</taxon>
        <taxon>Ascomycota</taxon>
        <taxon>Pezizomycotina</taxon>
        <taxon>Sordariomycetes</taxon>
        <taxon>Sordariomycetidae</taxon>
        <taxon>Ophiostomatales</taxon>
        <taxon>Ophiostomataceae</taxon>
        <taxon>Sporothrix</taxon>
    </lineage>
</organism>
<accession>A0A0C2IF00</accession>
<dbReference type="EC" id="5.2.1.8" evidence="3 6"/>